<sequence length="195" mass="21311">MTTYDRPVAAIRRSPSQQQEELPAGRALENRVLGLYAYAYRLTLSDAAASAALRRAAATVRSERPRGLEDSSALDLMRAEVGRASVRRTGSAIERPEQAEPVIREDDLLRTGFHRRLHALPTLERQAWLLRHTGGHDIDAIAAMLCQPAERIRSALSAAARTLVAGELDQGEPSRNEPASGDPSASGPTPREREE</sequence>
<accession>A0A160KW64</accession>
<dbReference type="RefSeq" id="WP_068256617.1">
    <property type="nucleotide sequence ID" value="NZ_CP015515.1"/>
</dbReference>
<dbReference type="InterPro" id="IPR013324">
    <property type="entry name" value="RNA_pol_sigma_r3/r4-like"/>
</dbReference>
<dbReference type="OrthoDB" id="5124328at2"/>
<dbReference type="InterPro" id="IPR036388">
    <property type="entry name" value="WH-like_DNA-bd_sf"/>
</dbReference>
<dbReference type="Gene3D" id="1.10.10.10">
    <property type="entry name" value="Winged helix-like DNA-binding domain superfamily/Winged helix DNA-binding domain"/>
    <property type="match status" value="1"/>
</dbReference>
<gene>
    <name evidence="1" type="ORF">A6122_2876</name>
</gene>
<dbReference type="STRING" id="33888.A6122_2876"/>
<proteinExistence type="predicted"/>
<dbReference type="KEGG" id="rtn:A6122_2876"/>
<evidence type="ECO:0000313" key="1">
    <source>
        <dbReference type="EMBL" id="AND17984.1"/>
    </source>
</evidence>
<dbReference type="SUPFAM" id="SSF88659">
    <property type="entry name" value="Sigma3 and sigma4 domains of RNA polymerase sigma factors"/>
    <property type="match status" value="1"/>
</dbReference>
<protein>
    <submittedName>
        <fullName evidence="1">Uncharacterized protein</fullName>
    </submittedName>
</protein>
<dbReference type="AlphaFoldDB" id="A0A160KW64"/>
<keyword evidence="2" id="KW-1185">Reference proteome</keyword>
<name>A0A160KW64_9MICO</name>
<dbReference type="Proteomes" id="UP000077071">
    <property type="component" value="Chromosome"/>
</dbReference>
<reference evidence="1 2" key="1">
    <citation type="submission" date="2016-05" db="EMBL/GenBank/DDBJ databases">
        <title>Complete genome sequence of Rathayibacter tritici NCPPB 1953.</title>
        <authorList>
            <person name="Park J."/>
            <person name="Lee H.-H."/>
            <person name="Lee S.-W."/>
            <person name="Seo Y.-S."/>
        </authorList>
    </citation>
    <scope>NUCLEOTIDE SEQUENCE [LARGE SCALE GENOMIC DNA]</scope>
    <source>
        <strain evidence="1 2">NCPPB 1953</strain>
    </source>
</reference>
<dbReference type="EMBL" id="CP015515">
    <property type="protein sequence ID" value="AND17984.1"/>
    <property type="molecule type" value="Genomic_DNA"/>
</dbReference>
<organism evidence="1 2">
    <name type="scientific">Rathayibacter tritici</name>
    <dbReference type="NCBI Taxonomy" id="33888"/>
    <lineage>
        <taxon>Bacteria</taxon>
        <taxon>Bacillati</taxon>
        <taxon>Actinomycetota</taxon>
        <taxon>Actinomycetes</taxon>
        <taxon>Micrococcales</taxon>
        <taxon>Microbacteriaceae</taxon>
        <taxon>Rathayibacter</taxon>
    </lineage>
</organism>
<dbReference type="PATRIC" id="fig|33888.3.peg.3233"/>
<evidence type="ECO:0000313" key="2">
    <source>
        <dbReference type="Proteomes" id="UP000077071"/>
    </source>
</evidence>